<evidence type="ECO:0000313" key="2">
    <source>
        <dbReference type="Proteomes" id="UP000722791"/>
    </source>
</evidence>
<proteinExistence type="predicted"/>
<dbReference type="EMBL" id="BNCQ01000033">
    <property type="protein sequence ID" value="GIM10106.1"/>
    <property type="molecule type" value="Genomic_DNA"/>
</dbReference>
<evidence type="ECO:0000313" key="1">
    <source>
        <dbReference type="EMBL" id="GIM10106.1"/>
    </source>
</evidence>
<name>A0A8J4GL24_9CHLO</name>
<dbReference type="AlphaFoldDB" id="A0A8J4GL24"/>
<dbReference type="Proteomes" id="UP000722791">
    <property type="component" value="Unassembled WGS sequence"/>
</dbReference>
<feature type="non-terminal residue" evidence="1">
    <location>
        <position position="1"/>
    </location>
</feature>
<organism evidence="1 2">
    <name type="scientific">Volvox reticuliferus</name>
    <dbReference type="NCBI Taxonomy" id="1737510"/>
    <lineage>
        <taxon>Eukaryota</taxon>
        <taxon>Viridiplantae</taxon>
        <taxon>Chlorophyta</taxon>
        <taxon>core chlorophytes</taxon>
        <taxon>Chlorophyceae</taxon>
        <taxon>CS clade</taxon>
        <taxon>Chlamydomonadales</taxon>
        <taxon>Volvocaceae</taxon>
        <taxon>Volvox</taxon>
    </lineage>
</organism>
<comment type="caution">
    <text evidence="1">The sequence shown here is derived from an EMBL/GenBank/DDBJ whole genome shotgun (WGS) entry which is preliminary data.</text>
</comment>
<accession>A0A8J4GL24</accession>
<gene>
    <name evidence="1" type="ORF">Vretimale_13884</name>
</gene>
<protein>
    <submittedName>
        <fullName evidence="1">Uncharacterized protein</fullName>
    </submittedName>
</protein>
<feature type="non-terminal residue" evidence="1">
    <location>
        <position position="139"/>
    </location>
</feature>
<reference evidence="1" key="1">
    <citation type="journal article" date="2021" name="Proc. Natl. Acad. Sci. U.S.A.">
        <title>Three genomes in the algal genus Volvox reveal the fate of a haploid sex-determining region after a transition to homothallism.</title>
        <authorList>
            <person name="Yamamoto K."/>
            <person name="Hamaji T."/>
            <person name="Kawai-Toyooka H."/>
            <person name="Matsuzaki R."/>
            <person name="Takahashi F."/>
            <person name="Nishimura Y."/>
            <person name="Kawachi M."/>
            <person name="Noguchi H."/>
            <person name="Minakuchi Y."/>
            <person name="Umen J.G."/>
            <person name="Toyoda A."/>
            <person name="Nozaki H."/>
        </authorList>
    </citation>
    <scope>NUCLEOTIDE SEQUENCE</scope>
    <source>
        <strain evidence="1">NIES-3785</strain>
    </source>
</reference>
<sequence length="139" mass="14804">GLPSDSLFLLEAGAEALTSWPYMIHPPPPPSDLSYNPYTTIYDSVAAWAPDFRTDMCVAKLLSLLVRWRPAVDLWTLFGAPAREIPLNVGNYSTGGNSTSSGGDGGGYGWREVLLPLLPLPPASGGPPARVHVVHACCD</sequence>